<dbReference type="KEGG" id="ccai:NAS2_1620"/>
<dbReference type="RefSeq" id="WP_174449163.1">
    <property type="nucleotide sequence ID" value="NZ_AP018732.1"/>
</dbReference>
<gene>
    <name evidence="2" type="ORF">NAS2_1620</name>
</gene>
<evidence type="ECO:0000313" key="2">
    <source>
        <dbReference type="EMBL" id="BBE42994.1"/>
    </source>
</evidence>
<dbReference type="InterPro" id="IPR054314">
    <property type="entry name" value="Gins51_C"/>
</dbReference>
<name>A0A4P2VF15_9ARCH</name>
<feature type="domain" description="Gins51 C-terminal" evidence="1">
    <location>
        <begin position="137"/>
        <end position="182"/>
    </location>
</feature>
<accession>A0A4P2VF15</accession>
<evidence type="ECO:0000259" key="1">
    <source>
        <dbReference type="Pfam" id="PF22090"/>
    </source>
</evidence>
<dbReference type="Pfam" id="PF22090">
    <property type="entry name" value="Gins51_C"/>
    <property type="match status" value="1"/>
</dbReference>
<protein>
    <recommendedName>
        <fullName evidence="1">Gins51 C-terminal domain-containing protein</fullName>
    </recommendedName>
</protein>
<sequence length="186" mass="20012">MSQRRLEDFLSALSREAGAEELVAADDDLLLRTSTLLQELTVEESLGGQVSTLAGKMRDYAAALGDSLLELRLSKASGRISDRGMAPQSALLEEGLVNGMLERAVSAGELLRRAVRDGSPLVLHAARWETAREMTIIAVKQDIQAFRGVDLNSYGPFSSGDVAMVPREDARTLISKGQAEEVVVLG</sequence>
<dbReference type="EMBL" id="AP018732">
    <property type="protein sequence ID" value="BBE42994.1"/>
    <property type="molecule type" value="Genomic_DNA"/>
</dbReference>
<organism evidence="2 3">
    <name type="scientific">Conexivisphaera calida</name>
    <dbReference type="NCBI Taxonomy" id="1874277"/>
    <lineage>
        <taxon>Archaea</taxon>
        <taxon>Nitrososphaerota</taxon>
        <taxon>Conexivisphaeria</taxon>
        <taxon>Conexivisphaerales</taxon>
        <taxon>Conexivisphaeraceae</taxon>
        <taxon>Conexivisphaera</taxon>
    </lineage>
</organism>
<dbReference type="CDD" id="cd21695">
    <property type="entry name" value="GINS_B_archaea_Gins51"/>
    <property type="match status" value="1"/>
</dbReference>
<dbReference type="Proteomes" id="UP000509448">
    <property type="component" value="Chromosome"/>
</dbReference>
<dbReference type="GeneID" id="55585426"/>
<evidence type="ECO:0000313" key="3">
    <source>
        <dbReference type="Proteomes" id="UP000509448"/>
    </source>
</evidence>
<keyword evidence="3" id="KW-1185">Reference proteome</keyword>
<reference evidence="2 3" key="1">
    <citation type="journal article" date="2019" name="ISME J.">
        <title>Isolation and characterization of a thermophilic sulfur- and iron-reducing thaumarchaeote from a terrestrial acidic hot spring.</title>
        <authorList>
            <person name="Kato S."/>
            <person name="Itoh T."/>
            <person name="Yuki M."/>
            <person name="Nagamori M."/>
            <person name="Ohnishi M."/>
            <person name="Uematsu K."/>
            <person name="Suzuki K."/>
            <person name="Takashina T."/>
            <person name="Ohkuma M."/>
        </authorList>
    </citation>
    <scope>NUCLEOTIDE SEQUENCE [LARGE SCALE GENOMIC DNA]</scope>
    <source>
        <strain evidence="2 3">NAS-02</strain>
    </source>
</reference>
<dbReference type="Gene3D" id="3.40.5.50">
    <property type="match status" value="1"/>
</dbReference>
<proteinExistence type="predicted"/>
<dbReference type="AlphaFoldDB" id="A0A4P2VF15"/>
<dbReference type="OrthoDB" id="82417at2157"/>